<gene>
    <name evidence="2" type="ORF">DFJ67_2039</name>
</gene>
<evidence type="ECO:0008006" key="4">
    <source>
        <dbReference type="Google" id="ProtNLM"/>
    </source>
</evidence>
<evidence type="ECO:0000313" key="2">
    <source>
        <dbReference type="EMBL" id="REF96071.1"/>
    </source>
</evidence>
<keyword evidence="1" id="KW-1133">Transmembrane helix</keyword>
<dbReference type="AlphaFoldDB" id="A0A3D9ZFK2"/>
<keyword evidence="1" id="KW-0812">Transmembrane</keyword>
<dbReference type="OrthoDB" id="3294552at2"/>
<keyword evidence="3" id="KW-1185">Reference proteome</keyword>
<accession>A0A3D9ZFK2</accession>
<proteinExistence type="predicted"/>
<name>A0A3D9ZFK2_9ACTN</name>
<reference evidence="2 3" key="1">
    <citation type="submission" date="2018-08" db="EMBL/GenBank/DDBJ databases">
        <title>Sequencing the genomes of 1000 actinobacteria strains.</title>
        <authorList>
            <person name="Klenk H.-P."/>
        </authorList>
    </citation>
    <scope>NUCLEOTIDE SEQUENCE [LARGE SCALE GENOMIC DNA]</scope>
    <source>
        <strain evidence="2 3">DSM 44099</strain>
    </source>
</reference>
<protein>
    <recommendedName>
        <fullName evidence="4">Lipoprotein LpqN</fullName>
    </recommendedName>
</protein>
<evidence type="ECO:0000256" key="1">
    <source>
        <dbReference type="SAM" id="Phobius"/>
    </source>
</evidence>
<dbReference type="EMBL" id="QUMQ01000001">
    <property type="protein sequence ID" value="REF96071.1"/>
    <property type="molecule type" value="Genomic_DNA"/>
</dbReference>
<dbReference type="RefSeq" id="WP_116067653.1">
    <property type="nucleotide sequence ID" value="NZ_BONB01000013.1"/>
</dbReference>
<dbReference type="Proteomes" id="UP000256913">
    <property type="component" value="Unassembled WGS sequence"/>
</dbReference>
<keyword evidence="1" id="KW-0472">Membrane</keyword>
<organism evidence="2 3">
    <name type="scientific">Asanoa ferruginea</name>
    <dbReference type="NCBI Taxonomy" id="53367"/>
    <lineage>
        <taxon>Bacteria</taxon>
        <taxon>Bacillati</taxon>
        <taxon>Actinomycetota</taxon>
        <taxon>Actinomycetes</taxon>
        <taxon>Micromonosporales</taxon>
        <taxon>Micromonosporaceae</taxon>
        <taxon>Asanoa</taxon>
    </lineage>
</organism>
<evidence type="ECO:0000313" key="3">
    <source>
        <dbReference type="Proteomes" id="UP000256913"/>
    </source>
</evidence>
<sequence length="188" mass="19146">MRVAGSTLLRNLAGSIGVLCTVAGLAVGLPALDRALPAQRPVGKGTYPVGGGVTVTPPPDARLDVTLTRPGDTRGTAVFLVGTVRYVIVVTPFQGTLPEATERLRRKITAVRGHELTGQQFPVSTATGLAGVQGTYAAPGRGGRYLVFAGDGVAIEVTVAGTAPALRDALPAIEASTKTIAHRRGGTA</sequence>
<feature type="transmembrane region" description="Helical" evidence="1">
    <location>
        <begin position="12"/>
        <end position="32"/>
    </location>
</feature>
<comment type="caution">
    <text evidence="2">The sequence shown here is derived from an EMBL/GenBank/DDBJ whole genome shotgun (WGS) entry which is preliminary data.</text>
</comment>